<reference evidence="1" key="1">
    <citation type="submission" date="2021-01" db="EMBL/GenBank/DDBJ databases">
        <authorList>
            <person name="Corre E."/>
            <person name="Pelletier E."/>
            <person name="Niang G."/>
            <person name="Scheremetjew M."/>
            <person name="Finn R."/>
            <person name="Kale V."/>
            <person name="Holt S."/>
            <person name="Cochrane G."/>
            <person name="Meng A."/>
            <person name="Brown T."/>
            <person name="Cohen L."/>
        </authorList>
    </citation>
    <scope>NUCLEOTIDE SEQUENCE</scope>
    <source>
        <strain evidence="1">CCMP1381</strain>
    </source>
</reference>
<accession>A0A7S2DBX9</accession>
<gene>
    <name evidence="1" type="ORF">DSPE1174_LOCUS20892</name>
</gene>
<evidence type="ECO:0000313" key="1">
    <source>
        <dbReference type="EMBL" id="CAD9449876.1"/>
    </source>
</evidence>
<sequence length="201" mass="22541">MWHSCFPSSSCLRDHKPFDEVILNPLAHGPHFLHSSRLGIILPTAPSSSSKLAGVEACKLMNIPALNLLHLSFPGTPWGVEGGGGEGRGVEKEHRIAPPCRRLKILTASEGIEFCKQLTKLYQFHWRFHVKLNIFHLHPCCLLDPKIQLGRYRWYSLCEESHGFGPVEPVRCGGVADTLHGFHEEQHSVGLVVLLWTQTEQ</sequence>
<name>A0A7S2DBX9_9STRA</name>
<dbReference type="EMBL" id="HBGS01040605">
    <property type="protein sequence ID" value="CAD9449876.1"/>
    <property type="molecule type" value="Transcribed_RNA"/>
</dbReference>
<dbReference type="AlphaFoldDB" id="A0A7S2DBX9"/>
<protein>
    <submittedName>
        <fullName evidence="1">Uncharacterized protein</fullName>
    </submittedName>
</protein>
<proteinExistence type="predicted"/>
<organism evidence="1">
    <name type="scientific">Octactis speculum</name>
    <dbReference type="NCBI Taxonomy" id="3111310"/>
    <lineage>
        <taxon>Eukaryota</taxon>
        <taxon>Sar</taxon>
        <taxon>Stramenopiles</taxon>
        <taxon>Ochrophyta</taxon>
        <taxon>Dictyochophyceae</taxon>
        <taxon>Dictyochales</taxon>
        <taxon>Dictyochaceae</taxon>
        <taxon>Octactis</taxon>
    </lineage>
</organism>